<protein>
    <submittedName>
        <fullName evidence="1">Uncharacterized protein</fullName>
    </submittedName>
</protein>
<accession>H6RHH4</accession>
<name>H6RHH4_9BACT</name>
<organism evidence="1">
    <name type="scientific">uncultured Flavobacteriia bacterium</name>
    <dbReference type="NCBI Taxonomy" id="212695"/>
    <lineage>
        <taxon>Bacteria</taxon>
        <taxon>Pseudomonadati</taxon>
        <taxon>Bacteroidota</taxon>
        <taxon>Flavobacteriia</taxon>
        <taxon>environmental samples</taxon>
    </lineage>
</organism>
<dbReference type="AlphaFoldDB" id="H6RHH4"/>
<gene>
    <name evidence="1" type="ORF">VIS_S18DDB100012</name>
</gene>
<dbReference type="EMBL" id="FO117609">
    <property type="protein sequence ID" value="CCG00485.1"/>
    <property type="molecule type" value="Genomic_DNA"/>
</dbReference>
<proteinExistence type="predicted"/>
<evidence type="ECO:0000313" key="1">
    <source>
        <dbReference type="EMBL" id="CCG00485.1"/>
    </source>
</evidence>
<sequence>MVDESKNLFSSIVKDYNPKDEKQANDLKKILNSYPYFQSASAHYLKSLKVQEKGAYSELLPKTALLTSNRKLLRDWLFSLEEVNVNSNPKAEKYSFLDWFDIISDDPPEVEKKFDLINNFIKNSPKIEFSKDQKSDPNLTIETKIKDELITETLAKIYVNQKKYNKAIKAYEILSLKYPKKSSFFADQIIDVKKLKIKN</sequence>
<reference evidence="1" key="2">
    <citation type="submission" date="2012-02" db="EMBL/GenBank/DDBJ databases">
        <authorList>
            <person name="Genoscope - CEA"/>
        </authorList>
    </citation>
    <scope>NUCLEOTIDE SEQUENCE</scope>
</reference>
<reference evidence="1" key="1">
    <citation type="journal article" date="2012" name="Environ. Microbiol.">
        <title>Genomic content of uncultured Bacteroidetes from contrasting oceanic provinces in the North Atlantic Ocean.</title>
        <authorList>
            <person name="Gomez-Pereira P.R."/>
            <person name="Schuler M."/>
            <person name="Fuchs B.M."/>
            <person name="Bennke C."/>
            <person name="Teeling H."/>
            <person name="Waldmann J."/>
            <person name="Richter M."/>
            <person name="Barbe V."/>
            <person name="Bataille E."/>
            <person name="Glockner F.O."/>
            <person name="Amann R."/>
        </authorList>
    </citation>
    <scope>NUCLEOTIDE SEQUENCE</scope>
</reference>